<dbReference type="GO" id="GO:0070403">
    <property type="term" value="F:NAD+ binding"/>
    <property type="evidence" value="ECO:0007669"/>
    <property type="project" value="InterPro"/>
</dbReference>
<dbReference type="InterPro" id="IPR006176">
    <property type="entry name" value="3-OHacyl-CoA_DH_NAD-bd"/>
</dbReference>
<evidence type="ECO:0008006" key="6">
    <source>
        <dbReference type="Google" id="ProtNLM"/>
    </source>
</evidence>
<dbReference type="Pfam" id="PF00725">
    <property type="entry name" value="3HCDH"/>
    <property type="match status" value="1"/>
</dbReference>
<dbReference type="VEuPathDB" id="FungiDB:ASPCADRAFT_41384"/>
<name>A0A1R3RW29_ASPC5</name>
<dbReference type="OrthoDB" id="2021159at2759"/>
<protein>
    <recommendedName>
        <fullName evidence="6">3-hydroxyacyl-CoA dehydrogenase C-terminal domain-containing protein</fullName>
    </recommendedName>
</protein>
<dbReference type="STRING" id="602072.A0A1R3RW29"/>
<dbReference type="AlphaFoldDB" id="A0A1R3RW29"/>
<dbReference type="GO" id="GO:0016616">
    <property type="term" value="F:oxidoreductase activity, acting on the CH-OH group of donors, NAD or NADP as acceptor"/>
    <property type="evidence" value="ECO:0007669"/>
    <property type="project" value="InterPro"/>
</dbReference>
<accession>A0A1R3RW29</accession>
<dbReference type="Pfam" id="PF02737">
    <property type="entry name" value="3HCDH_N"/>
    <property type="match status" value="1"/>
</dbReference>
<dbReference type="EMBL" id="KV907495">
    <property type="protein sequence ID" value="OOF98705.1"/>
    <property type="molecule type" value="Genomic_DNA"/>
</dbReference>
<dbReference type="PANTHER" id="PTHR48075">
    <property type="entry name" value="3-HYDROXYACYL-COA DEHYDROGENASE FAMILY PROTEIN"/>
    <property type="match status" value="1"/>
</dbReference>
<dbReference type="Gene3D" id="1.10.1040.10">
    <property type="entry name" value="N-(1-d-carboxylethyl)-l-norvaline Dehydrogenase, domain 2"/>
    <property type="match status" value="1"/>
</dbReference>
<reference evidence="5" key="1">
    <citation type="journal article" date="2017" name="Genome Biol.">
        <title>Comparative genomics reveals high biological diversity and specific adaptations in the industrially and medically important fungal genus Aspergillus.</title>
        <authorList>
            <person name="de Vries R.P."/>
            <person name="Riley R."/>
            <person name="Wiebenga A."/>
            <person name="Aguilar-Osorio G."/>
            <person name="Amillis S."/>
            <person name="Uchima C.A."/>
            <person name="Anderluh G."/>
            <person name="Asadollahi M."/>
            <person name="Askin M."/>
            <person name="Barry K."/>
            <person name="Battaglia E."/>
            <person name="Bayram O."/>
            <person name="Benocci T."/>
            <person name="Braus-Stromeyer S.A."/>
            <person name="Caldana C."/>
            <person name="Canovas D."/>
            <person name="Cerqueira G.C."/>
            <person name="Chen F."/>
            <person name="Chen W."/>
            <person name="Choi C."/>
            <person name="Clum A."/>
            <person name="Dos Santos R.A."/>
            <person name="Damasio A.R."/>
            <person name="Diallinas G."/>
            <person name="Emri T."/>
            <person name="Fekete E."/>
            <person name="Flipphi M."/>
            <person name="Freyberg S."/>
            <person name="Gallo A."/>
            <person name="Gournas C."/>
            <person name="Habgood R."/>
            <person name="Hainaut M."/>
            <person name="Harispe M.L."/>
            <person name="Henrissat B."/>
            <person name="Hilden K.S."/>
            <person name="Hope R."/>
            <person name="Hossain A."/>
            <person name="Karabika E."/>
            <person name="Karaffa L."/>
            <person name="Karanyi Z."/>
            <person name="Krasevec N."/>
            <person name="Kuo A."/>
            <person name="Kusch H."/>
            <person name="LaButti K."/>
            <person name="Lagendijk E.L."/>
            <person name="Lapidus A."/>
            <person name="Levasseur A."/>
            <person name="Lindquist E."/>
            <person name="Lipzen A."/>
            <person name="Logrieco A.F."/>
            <person name="MacCabe A."/>
            <person name="Maekelae M.R."/>
            <person name="Malavazi I."/>
            <person name="Melin P."/>
            <person name="Meyer V."/>
            <person name="Mielnichuk N."/>
            <person name="Miskei M."/>
            <person name="Molnar A.P."/>
            <person name="Mule G."/>
            <person name="Ngan C.Y."/>
            <person name="Orejas M."/>
            <person name="Orosz E."/>
            <person name="Ouedraogo J.P."/>
            <person name="Overkamp K.M."/>
            <person name="Park H.-S."/>
            <person name="Perrone G."/>
            <person name="Piumi F."/>
            <person name="Punt P.J."/>
            <person name="Ram A.F."/>
            <person name="Ramon A."/>
            <person name="Rauscher S."/>
            <person name="Record E."/>
            <person name="Riano-Pachon D.M."/>
            <person name="Robert V."/>
            <person name="Roehrig J."/>
            <person name="Ruller R."/>
            <person name="Salamov A."/>
            <person name="Salih N.S."/>
            <person name="Samson R.A."/>
            <person name="Sandor E."/>
            <person name="Sanguinetti M."/>
            <person name="Schuetze T."/>
            <person name="Sepcic K."/>
            <person name="Shelest E."/>
            <person name="Sherlock G."/>
            <person name="Sophianopoulou V."/>
            <person name="Squina F.M."/>
            <person name="Sun H."/>
            <person name="Susca A."/>
            <person name="Todd R.B."/>
            <person name="Tsang A."/>
            <person name="Unkles S.E."/>
            <person name="van de Wiele N."/>
            <person name="van Rossen-Uffink D."/>
            <person name="Oliveira J.V."/>
            <person name="Vesth T.C."/>
            <person name="Visser J."/>
            <person name="Yu J.-H."/>
            <person name="Zhou M."/>
            <person name="Andersen M.R."/>
            <person name="Archer D.B."/>
            <person name="Baker S.E."/>
            <person name="Benoit I."/>
            <person name="Brakhage A.A."/>
            <person name="Braus G.H."/>
            <person name="Fischer R."/>
            <person name="Frisvad J.C."/>
            <person name="Goldman G.H."/>
            <person name="Houbraken J."/>
            <person name="Oakley B."/>
            <person name="Pocsi I."/>
            <person name="Scazzocchio C."/>
            <person name="Seiboth B."/>
            <person name="vanKuyk P.A."/>
            <person name="Wortman J."/>
            <person name="Dyer P.S."/>
            <person name="Grigoriev I.V."/>
        </authorList>
    </citation>
    <scope>NUCLEOTIDE SEQUENCE [LARGE SCALE GENOMIC DNA]</scope>
    <source>
        <strain evidence="5">ITEM 5010</strain>
    </source>
</reference>
<keyword evidence="1" id="KW-0560">Oxidoreductase</keyword>
<feature type="domain" description="3-hydroxyacyl-CoA dehydrogenase NAD binding" evidence="3">
    <location>
        <begin position="28"/>
        <end position="67"/>
    </location>
</feature>
<evidence type="ECO:0000256" key="1">
    <source>
        <dbReference type="ARBA" id="ARBA00023002"/>
    </source>
</evidence>
<organism evidence="4 5">
    <name type="scientific">Aspergillus carbonarius (strain ITEM 5010)</name>
    <dbReference type="NCBI Taxonomy" id="602072"/>
    <lineage>
        <taxon>Eukaryota</taxon>
        <taxon>Fungi</taxon>
        <taxon>Dikarya</taxon>
        <taxon>Ascomycota</taxon>
        <taxon>Pezizomycotina</taxon>
        <taxon>Eurotiomycetes</taxon>
        <taxon>Eurotiomycetidae</taxon>
        <taxon>Eurotiales</taxon>
        <taxon>Aspergillaceae</taxon>
        <taxon>Aspergillus</taxon>
        <taxon>Aspergillus subgen. Circumdati</taxon>
    </lineage>
</organism>
<gene>
    <name evidence="4" type="ORF">ASPCADRAFT_41384</name>
</gene>
<feature type="domain" description="3-hydroxyacyl-CoA dehydrogenase C-terminal" evidence="2">
    <location>
        <begin position="71"/>
        <end position="136"/>
    </location>
</feature>
<evidence type="ECO:0000313" key="5">
    <source>
        <dbReference type="Proteomes" id="UP000188318"/>
    </source>
</evidence>
<sequence>MRTAGNYSFTTRLISWWDIPSTPPPPPPPHLMPLVAVVGSRDTSFQTIQRAMAFYDVVEKKSVHVRQEVPGHIANRLQAALFREIFAMLAKGTATVADIETAMEYGPGMRWGIMGPSLLLHLGGGPGGAEPYARKFLGHLMSWYAAEDPDMDDGLVGTWEKETTAIVEESSREELGRNWDDHLVGILNRKGEVGK</sequence>
<keyword evidence="5" id="KW-1185">Reference proteome</keyword>
<dbReference type="InterPro" id="IPR008927">
    <property type="entry name" value="6-PGluconate_DH-like_C_sf"/>
</dbReference>
<dbReference type="Gene3D" id="3.40.50.720">
    <property type="entry name" value="NAD(P)-binding Rossmann-like Domain"/>
    <property type="match status" value="1"/>
</dbReference>
<evidence type="ECO:0000259" key="3">
    <source>
        <dbReference type="Pfam" id="PF02737"/>
    </source>
</evidence>
<dbReference type="Proteomes" id="UP000188318">
    <property type="component" value="Unassembled WGS sequence"/>
</dbReference>
<dbReference type="InterPro" id="IPR013328">
    <property type="entry name" value="6PGD_dom2"/>
</dbReference>
<proteinExistence type="predicted"/>
<dbReference type="GO" id="GO:0006631">
    <property type="term" value="P:fatty acid metabolic process"/>
    <property type="evidence" value="ECO:0007669"/>
    <property type="project" value="InterPro"/>
</dbReference>
<dbReference type="SUPFAM" id="SSF48179">
    <property type="entry name" value="6-phosphogluconate dehydrogenase C-terminal domain-like"/>
    <property type="match status" value="1"/>
</dbReference>
<dbReference type="InterPro" id="IPR006108">
    <property type="entry name" value="3HC_DH_C"/>
</dbReference>
<evidence type="ECO:0000259" key="2">
    <source>
        <dbReference type="Pfam" id="PF00725"/>
    </source>
</evidence>
<evidence type="ECO:0000313" key="4">
    <source>
        <dbReference type="EMBL" id="OOF98705.1"/>
    </source>
</evidence>
<dbReference type="PANTHER" id="PTHR48075:SF5">
    <property type="entry name" value="3-HYDROXYBUTYRYL-COA DEHYDROGENASE"/>
    <property type="match status" value="1"/>
</dbReference>